<comment type="function">
    <text evidence="2 11">Catalyzes a salvage reaction resulting in the formation of AMP, that is energically less costly than de novo synthesis.</text>
</comment>
<evidence type="ECO:0000256" key="6">
    <source>
        <dbReference type="ARBA" id="ARBA00011893"/>
    </source>
</evidence>
<keyword evidence="10 11" id="KW-0660">Purine salvage</keyword>
<dbReference type="InterPro" id="IPR050054">
    <property type="entry name" value="UPRTase/APRTase"/>
</dbReference>
<evidence type="ECO:0000256" key="9">
    <source>
        <dbReference type="ARBA" id="ARBA00022679"/>
    </source>
</evidence>
<dbReference type="InterPro" id="IPR000836">
    <property type="entry name" value="PRTase_dom"/>
</dbReference>
<accession>A0ABT6N9R0</accession>
<dbReference type="SUPFAM" id="SSF53271">
    <property type="entry name" value="PRTase-like"/>
    <property type="match status" value="1"/>
</dbReference>
<name>A0ABT6N9R0_9FIRM</name>
<reference evidence="13 14" key="1">
    <citation type="submission" date="2023-04" db="EMBL/GenBank/DDBJ databases">
        <title>Fusibacter bizertensis strain WBS, isolated from littoral bottom sediments of the Arctic seas - biochemical and genomic analysis.</title>
        <authorList>
            <person name="Brioukhanov A.L."/>
        </authorList>
    </citation>
    <scope>NUCLEOTIDE SEQUENCE [LARGE SCALE GENOMIC DNA]</scope>
    <source>
        <strain evidence="13 14">WBS</strain>
    </source>
</reference>
<keyword evidence="14" id="KW-1185">Reference proteome</keyword>
<proteinExistence type="inferred from homology"/>
<dbReference type="HAMAP" id="MF_00004">
    <property type="entry name" value="Aden_phosphoribosyltr"/>
    <property type="match status" value="1"/>
</dbReference>
<dbReference type="GO" id="GO:0003999">
    <property type="term" value="F:adenine phosphoribosyltransferase activity"/>
    <property type="evidence" value="ECO:0007669"/>
    <property type="project" value="UniProtKB-EC"/>
</dbReference>
<organism evidence="13 14">
    <name type="scientific">Fusibacter bizertensis</name>
    <dbReference type="NCBI Taxonomy" id="1488331"/>
    <lineage>
        <taxon>Bacteria</taxon>
        <taxon>Bacillati</taxon>
        <taxon>Bacillota</taxon>
        <taxon>Clostridia</taxon>
        <taxon>Eubacteriales</taxon>
        <taxon>Eubacteriales Family XII. Incertae Sedis</taxon>
        <taxon>Fusibacter</taxon>
    </lineage>
</organism>
<evidence type="ECO:0000313" key="13">
    <source>
        <dbReference type="EMBL" id="MDH8677134.1"/>
    </source>
</evidence>
<comment type="caution">
    <text evidence="13">The sequence shown here is derived from an EMBL/GenBank/DDBJ whole genome shotgun (WGS) entry which is preliminary data.</text>
</comment>
<sequence length="172" mass="18744">MDFKSKIRVIEGFPKEGISFKDVTTLLSDGEAYQAAIKACLEMLEGINYDVVVGPEARGFLIGAPLAVMAQKGFVPIRKPGKLPYETIKHEYFLEYGSDVLEVHKDAIKPGDKVLVVDDLLATGGTAKAVCELIEKLGGEVVGLAFLMELDFLDGRKVLDGYKVLSAINYES</sequence>
<dbReference type="PANTHER" id="PTHR32315">
    <property type="entry name" value="ADENINE PHOSPHORIBOSYLTRANSFERASE"/>
    <property type="match status" value="1"/>
</dbReference>
<dbReference type="NCBIfam" id="NF002636">
    <property type="entry name" value="PRK02304.1-5"/>
    <property type="match status" value="1"/>
</dbReference>
<keyword evidence="7 11" id="KW-0963">Cytoplasm</keyword>
<keyword evidence="8 11" id="KW-0328">Glycosyltransferase</keyword>
<gene>
    <name evidence="11" type="primary">apt</name>
    <name evidence="13" type="ORF">QE109_03180</name>
</gene>
<keyword evidence="9 11" id="KW-0808">Transferase</keyword>
<dbReference type="InterPro" id="IPR005764">
    <property type="entry name" value="Ade_phspho_trans"/>
</dbReference>
<evidence type="ECO:0000256" key="2">
    <source>
        <dbReference type="ARBA" id="ARBA00003968"/>
    </source>
</evidence>
<evidence type="ECO:0000259" key="12">
    <source>
        <dbReference type="Pfam" id="PF00156"/>
    </source>
</evidence>
<comment type="subunit">
    <text evidence="11">Homodimer.</text>
</comment>
<evidence type="ECO:0000256" key="7">
    <source>
        <dbReference type="ARBA" id="ARBA00022490"/>
    </source>
</evidence>
<comment type="subcellular location">
    <subcellularLocation>
        <location evidence="3 11">Cytoplasm</location>
    </subcellularLocation>
</comment>
<dbReference type="InterPro" id="IPR029057">
    <property type="entry name" value="PRTase-like"/>
</dbReference>
<dbReference type="EC" id="2.4.2.7" evidence="6 11"/>
<evidence type="ECO:0000313" key="14">
    <source>
        <dbReference type="Proteomes" id="UP001158045"/>
    </source>
</evidence>
<evidence type="ECO:0000256" key="1">
    <source>
        <dbReference type="ARBA" id="ARBA00000868"/>
    </source>
</evidence>
<evidence type="ECO:0000256" key="11">
    <source>
        <dbReference type="HAMAP-Rule" id="MF_00004"/>
    </source>
</evidence>
<comment type="catalytic activity">
    <reaction evidence="1 11">
        <text>AMP + diphosphate = 5-phospho-alpha-D-ribose 1-diphosphate + adenine</text>
        <dbReference type="Rhea" id="RHEA:16609"/>
        <dbReference type="ChEBI" id="CHEBI:16708"/>
        <dbReference type="ChEBI" id="CHEBI:33019"/>
        <dbReference type="ChEBI" id="CHEBI:58017"/>
        <dbReference type="ChEBI" id="CHEBI:456215"/>
        <dbReference type="EC" id="2.4.2.7"/>
    </reaction>
</comment>
<comment type="similarity">
    <text evidence="5 11">Belongs to the purine/pyrimidine phosphoribosyltransferase family.</text>
</comment>
<dbReference type="PANTHER" id="PTHR32315:SF3">
    <property type="entry name" value="ADENINE PHOSPHORIBOSYLTRANSFERASE"/>
    <property type="match status" value="1"/>
</dbReference>
<protein>
    <recommendedName>
        <fullName evidence="6 11">Adenine phosphoribosyltransferase</fullName>
        <shortName evidence="11">APRT</shortName>
        <ecNumber evidence="6 11">2.4.2.7</ecNumber>
    </recommendedName>
</protein>
<dbReference type="CDD" id="cd06223">
    <property type="entry name" value="PRTases_typeI"/>
    <property type="match status" value="1"/>
</dbReference>
<evidence type="ECO:0000256" key="3">
    <source>
        <dbReference type="ARBA" id="ARBA00004496"/>
    </source>
</evidence>
<dbReference type="NCBIfam" id="TIGR01090">
    <property type="entry name" value="apt"/>
    <property type="match status" value="1"/>
</dbReference>
<feature type="domain" description="Phosphoribosyltransferase" evidence="12">
    <location>
        <begin position="32"/>
        <end position="151"/>
    </location>
</feature>
<comment type="pathway">
    <text evidence="4 11">Purine metabolism; AMP biosynthesis via salvage pathway; AMP from adenine: step 1/1.</text>
</comment>
<evidence type="ECO:0000256" key="4">
    <source>
        <dbReference type="ARBA" id="ARBA00004659"/>
    </source>
</evidence>
<dbReference type="EMBL" id="JARYZI010000001">
    <property type="protein sequence ID" value="MDH8677134.1"/>
    <property type="molecule type" value="Genomic_DNA"/>
</dbReference>
<dbReference type="Proteomes" id="UP001158045">
    <property type="component" value="Unassembled WGS sequence"/>
</dbReference>
<evidence type="ECO:0000256" key="10">
    <source>
        <dbReference type="ARBA" id="ARBA00022726"/>
    </source>
</evidence>
<dbReference type="NCBIfam" id="NF002634">
    <property type="entry name" value="PRK02304.1-3"/>
    <property type="match status" value="1"/>
</dbReference>
<evidence type="ECO:0000256" key="8">
    <source>
        <dbReference type="ARBA" id="ARBA00022676"/>
    </source>
</evidence>
<dbReference type="NCBIfam" id="NF002633">
    <property type="entry name" value="PRK02304.1-2"/>
    <property type="match status" value="1"/>
</dbReference>
<dbReference type="RefSeq" id="WP_281092932.1">
    <property type="nucleotide sequence ID" value="NZ_JARYZI010000001.1"/>
</dbReference>
<dbReference type="Gene3D" id="3.40.50.2020">
    <property type="match status" value="1"/>
</dbReference>
<dbReference type="Pfam" id="PF00156">
    <property type="entry name" value="Pribosyltran"/>
    <property type="match status" value="1"/>
</dbReference>
<evidence type="ECO:0000256" key="5">
    <source>
        <dbReference type="ARBA" id="ARBA00008391"/>
    </source>
</evidence>